<dbReference type="RefSeq" id="WP_141924609.1">
    <property type="nucleotide sequence ID" value="NZ_VFQC01000001.1"/>
</dbReference>
<dbReference type="Gene3D" id="3.20.20.210">
    <property type="match status" value="1"/>
</dbReference>
<reference evidence="1 2" key="1">
    <citation type="submission" date="2019-06" db="EMBL/GenBank/DDBJ databases">
        <title>Sequencing the genomes of 1000 actinobacteria strains.</title>
        <authorList>
            <person name="Klenk H.-P."/>
        </authorList>
    </citation>
    <scope>NUCLEOTIDE SEQUENCE [LARGE SCALE GENOMIC DNA]</scope>
    <source>
        <strain evidence="1 2">DSM 45015</strain>
    </source>
</reference>
<protein>
    <recommendedName>
        <fullName evidence="3">Methionine synthase II (Cobalamin-independent)</fullName>
    </recommendedName>
</protein>
<name>A0A543NN19_9ACTN</name>
<gene>
    <name evidence="1" type="ORF">FHX37_3218</name>
</gene>
<accession>A0A543NN19</accession>
<dbReference type="Proteomes" id="UP000317422">
    <property type="component" value="Unassembled WGS sequence"/>
</dbReference>
<dbReference type="OrthoDB" id="4504900at2"/>
<dbReference type="AlphaFoldDB" id="A0A543NN19"/>
<evidence type="ECO:0008006" key="3">
    <source>
        <dbReference type="Google" id="ProtNLM"/>
    </source>
</evidence>
<dbReference type="SUPFAM" id="SSF51726">
    <property type="entry name" value="UROD/MetE-like"/>
    <property type="match status" value="1"/>
</dbReference>
<dbReference type="EMBL" id="VFQC01000001">
    <property type="protein sequence ID" value="TQN33213.1"/>
    <property type="molecule type" value="Genomic_DNA"/>
</dbReference>
<evidence type="ECO:0000313" key="1">
    <source>
        <dbReference type="EMBL" id="TQN33213.1"/>
    </source>
</evidence>
<comment type="caution">
    <text evidence="1">The sequence shown here is derived from an EMBL/GenBank/DDBJ whole genome shotgun (WGS) entry which is preliminary data.</text>
</comment>
<proteinExistence type="predicted"/>
<sequence length="356" mass="39734">MSRYSPPRSVHLVGSYPAATVSEALAVPMEQVDSRLRSLADGEVAERSSWIAHIVERLREHPDVTLVTDGDWSSYTDRPVFRVRRGHEFRPESLRLGYAAQARESYETFRELRSDRGLHDLDFQVGIPSDLDLAFFLFEPVNAFRHRPVVRAALAEELREIHSWNRDDVIFQIECPMELVLAAGTPSPLRPALAALLVNGILGQVAAAPQGSRFGIHLCFGDLNREGLWRARDTRPAVALLRRLLRAWPQGRTLEYVHAPLGSGDFPALPEARAYLPLRELRELPRDVRFVAGFAHERQTLESQQVTLRLVEAALGRRVDVAASCGLGRCTPEQAAANLRRARELADLPPQPGGGT</sequence>
<organism evidence="1 2">
    <name type="scientific">Haloactinospora alba</name>
    <dbReference type="NCBI Taxonomy" id="405555"/>
    <lineage>
        <taxon>Bacteria</taxon>
        <taxon>Bacillati</taxon>
        <taxon>Actinomycetota</taxon>
        <taxon>Actinomycetes</taxon>
        <taxon>Streptosporangiales</taxon>
        <taxon>Nocardiopsidaceae</taxon>
        <taxon>Haloactinospora</taxon>
    </lineage>
</organism>
<keyword evidence="2" id="KW-1185">Reference proteome</keyword>
<dbReference type="InterPro" id="IPR038071">
    <property type="entry name" value="UROD/MetE-like_sf"/>
</dbReference>
<evidence type="ECO:0000313" key="2">
    <source>
        <dbReference type="Proteomes" id="UP000317422"/>
    </source>
</evidence>